<evidence type="ECO:0000256" key="1">
    <source>
        <dbReference type="SAM" id="MobiDB-lite"/>
    </source>
</evidence>
<evidence type="ECO:0000313" key="2">
    <source>
        <dbReference type="EMBL" id="SVC52693.1"/>
    </source>
</evidence>
<reference evidence="2" key="1">
    <citation type="submission" date="2018-05" db="EMBL/GenBank/DDBJ databases">
        <authorList>
            <person name="Lanie J.A."/>
            <person name="Ng W.-L."/>
            <person name="Kazmierczak K.M."/>
            <person name="Andrzejewski T.M."/>
            <person name="Davidsen T.M."/>
            <person name="Wayne K.J."/>
            <person name="Tettelin H."/>
            <person name="Glass J.I."/>
            <person name="Rusch D."/>
            <person name="Podicherti R."/>
            <person name="Tsui H.-C.T."/>
            <person name="Winkler M.E."/>
        </authorList>
    </citation>
    <scope>NUCLEOTIDE SEQUENCE</scope>
</reference>
<dbReference type="AlphaFoldDB" id="A0A382MUL6"/>
<accession>A0A382MUL6</accession>
<organism evidence="2">
    <name type="scientific">marine metagenome</name>
    <dbReference type="NCBI Taxonomy" id="408172"/>
    <lineage>
        <taxon>unclassified sequences</taxon>
        <taxon>metagenomes</taxon>
        <taxon>ecological metagenomes</taxon>
    </lineage>
</organism>
<feature type="non-terminal residue" evidence="2">
    <location>
        <position position="158"/>
    </location>
</feature>
<gene>
    <name evidence="2" type="ORF">METZ01_LOCUS305547</name>
</gene>
<name>A0A382MUL6_9ZZZZ</name>
<evidence type="ECO:0008006" key="3">
    <source>
        <dbReference type="Google" id="ProtNLM"/>
    </source>
</evidence>
<feature type="compositionally biased region" description="Basic and acidic residues" evidence="1">
    <location>
        <begin position="148"/>
        <end position="158"/>
    </location>
</feature>
<dbReference type="SUPFAM" id="SSF53474">
    <property type="entry name" value="alpha/beta-Hydrolases"/>
    <property type="match status" value="1"/>
</dbReference>
<dbReference type="EMBL" id="UINC01096091">
    <property type="protein sequence ID" value="SVC52693.1"/>
    <property type="molecule type" value="Genomic_DNA"/>
</dbReference>
<dbReference type="InterPro" id="IPR029058">
    <property type="entry name" value="AB_hydrolase_fold"/>
</dbReference>
<protein>
    <recommendedName>
        <fullName evidence="3">Acetyl xylan esterase domain-containing protein</fullName>
    </recommendedName>
</protein>
<dbReference type="Gene3D" id="3.40.50.1820">
    <property type="entry name" value="alpha/beta hydrolase"/>
    <property type="match status" value="1"/>
</dbReference>
<proteinExistence type="predicted"/>
<sequence>MPSVLLAVSIATAEKKTTDDVLERVLAWDTKALFEKPKVHGTKERPAKGLRSFFYEGANYKGNPTWVFAYYAAPEDKAPDGGWPAVVCAHGGGGTAYPEWVRFWNKKGYAAIAMDLEGHLPGGGSHQVEGNFPTGVGHPHAGPSRIDWFGDRRLPDEE</sequence>
<feature type="region of interest" description="Disordered" evidence="1">
    <location>
        <begin position="136"/>
        <end position="158"/>
    </location>
</feature>